<feature type="domain" description="N-acetyltransferase" evidence="1">
    <location>
        <begin position="2"/>
        <end position="161"/>
    </location>
</feature>
<dbReference type="InterPro" id="IPR000182">
    <property type="entry name" value="GNAT_dom"/>
</dbReference>
<evidence type="ECO:0000259" key="1">
    <source>
        <dbReference type="PROSITE" id="PS51186"/>
    </source>
</evidence>
<dbReference type="AlphaFoldDB" id="A0A8J6TZ90"/>
<dbReference type="Pfam" id="PF00583">
    <property type="entry name" value="Acetyltransf_1"/>
    <property type="match status" value="1"/>
</dbReference>
<proteinExistence type="predicted"/>
<dbReference type="EMBL" id="JACRTL010000003">
    <property type="protein sequence ID" value="MBC8610992.1"/>
    <property type="molecule type" value="Genomic_DNA"/>
</dbReference>
<sequence>MVQLRPMQTEDCQVIVGWNAEKDLVYLQQWAGKQVYQYPLTEEQIKARCNVPSSQILMAFDGKEAVGSVELDHIDLRLKTAHICRFLLSDQAQGRGLGSQILKELIRMSFEEMGLERLTLRVYCFNIKAIRCYEKCGFLVSEFHQDKNPYWNSFTMELRKGKQ</sequence>
<dbReference type="Proteomes" id="UP000632659">
    <property type="component" value="Unassembled WGS sequence"/>
</dbReference>
<gene>
    <name evidence="2" type="ORF">H8702_07635</name>
</gene>
<name>A0A8J6TZ90_9FIRM</name>
<protein>
    <submittedName>
        <fullName evidence="2">GNAT family N-acetyltransferase</fullName>
    </submittedName>
</protein>
<comment type="caution">
    <text evidence="2">The sequence shown here is derived from an EMBL/GenBank/DDBJ whole genome shotgun (WGS) entry which is preliminary data.</text>
</comment>
<dbReference type="PANTHER" id="PTHR43415">
    <property type="entry name" value="SPERMIDINE N(1)-ACETYLTRANSFERASE"/>
    <property type="match status" value="1"/>
</dbReference>
<evidence type="ECO:0000313" key="3">
    <source>
        <dbReference type="Proteomes" id="UP000632659"/>
    </source>
</evidence>
<dbReference type="Gene3D" id="3.40.630.30">
    <property type="match status" value="1"/>
</dbReference>
<dbReference type="CDD" id="cd04301">
    <property type="entry name" value="NAT_SF"/>
    <property type="match status" value="1"/>
</dbReference>
<dbReference type="GO" id="GO:0016747">
    <property type="term" value="F:acyltransferase activity, transferring groups other than amino-acyl groups"/>
    <property type="evidence" value="ECO:0007669"/>
    <property type="project" value="InterPro"/>
</dbReference>
<dbReference type="PANTHER" id="PTHR43415:SF5">
    <property type="entry name" value="ACETYLTRANSFERASE"/>
    <property type="match status" value="1"/>
</dbReference>
<dbReference type="SUPFAM" id="SSF55729">
    <property type="entry name" value="Acyl-CoA N-acyltransferases (Nat)"/>
    <property type="match status" value="1"/>
</dbReference>
<evidence type="ECO:0000313" key="2">
    <source>
        <dbReference type="EMBL" id="MBC8610992.1"/>
    </source>
</evidence>
<dbReference type="PROSITE" id="PS51186">
    <property type="entry name" value="GNAT"/>
    <property type="match status" value="1"/>
</dbReference>
<dbReference type="InterPro" id="IPR016181">
    <property type="entry name" value="Acyl_CoA_acyltransferase"/>
</dbReference>
<keyword evidence="3" id="KW-1185">Reference proteome</keyword>
<organism evidence="2 3">
    <name type="scientific">Massiliimalia timonensis</name>
    <dbReference type="NCBI Taxonomy" id="1987501"/>
    <lineage>
        <taxon>Bacteria</taxon>
        <taxon>Bacillati</taxon>
        <taxon>Bacillota</taxon>
        <taxon>Clostridia</taxon>
        <taxon>Eubacteriales</taxon>
        <taxon>Oscillospiraceae</taxon>
        <taxon>Massiliimalia</taxon>
    </lineage>
</organism>
<reference evidence="2" key="1">
    <citation type="submission" date="2020-08" db="EMBL/GenBank/DDBJ databases">
        <title>Genome public.</title>
        <authorList>
            <person name="Liu C."/>
            <person name="Sun Q."/>
        </authorList>
    </citation>
    <scope>NUCLEOTIDE SEQUENCE</scope>
    <source>
        <strain evidence="2">NSJ-15</strain>
    </source>
</reference>
<accession>A0A8J6TZ90</accession>
<dbReference type="RefSeq" id="WP_154825765.1">
    <property type="nucleotide sequence ID" value="NZ_JACRTL010000003.1"/>
</dbReference>